<evidence type="ECO:0000313" key="1">
    <source>
        <dbReference type="EMBL" id="RKQ13408.1"/>
    </source>
</evidence>
<comment type="caution">
    <text evidence="1">The sequence shown here is derived from an EMBL/GenBank/DDBJ whole genome shotgun (WGS) entry which is preliminary data.</text>
</comment>
<reference evidence="1 2" key="1">
    <citation type="journal article" date="2015" name="Antonie Van Leeuwenhoek">
        <title>Oceanobacillus bengalensis sp. nov., a bacterium isolated from seawater of the Bay of Bengal.</title>
        <authorList>
            <person name="Yongchang O."/>
            <person name="Xiang W."/>
            <person name="Wang G."/>
        </authorList>
    </citation>
    <scope>NUCLEOTIDE SEQUENCE [LARGE SCALE GENOMIC DNA]</scope>
    <source>
        <strain evidence="1 2">MCCC 1K00260</strain>
    </source>
</reference>
<proteinExistence type="predicted"/>
<dbReference type="Proteomes" id="UP000281813">
    <property type="component" value="Unassembled WGS sequence"/>
</dbReference>
<organism evidence="1 2">
    <name type="scientific">Oceanobacillus bengalensis</name>
    <dbReference type="NCBI Taxonomy" id="1435466"/>
    <lineage>
        <taxon>Bacteria</taxon>
        <taxon>Bacillati</taxon>
        <taxon>Bacillota</taxon>
        <taxon>Bacilli</taxon>
        <taxon>Bacillales</taxon>
        <taxon>Bacillaceae</taxon>
        <taxon>Oceanobacillus</taxon>
    </lineage>
</organism>
<sequence>MPSNQVVKDTGLFSRRPFTLSIATERIIPYQSENNGQLNKIIKKVRTFNEVKGHFYKRAVSARRKNALVALDGHLSSILVLIQ</sequence>
<name>A0A494YTH9_9BACI</name>
<keyword evidence="2" id="KW-1185">Reference proteome</keyword>
<dbReference type="AlphaFoldDB" id="A0A494YTH9"/>
<protein>
    <submittedName>
        <fullName evidence="1">Uncharacterized protein</fullName>
    </submittedName>
</protein>
<evidence type="ECO:0000313" key="2">
    <source>
        <dbReference type="Proteomes" id="UP000281813"/>
    </source>
</evidence>
<dbReference type="EMBL" id="RBZO01000031">
    <property type="protein sequence ID" value="RKQ13408.1"/>
    <property type="molecule type" value="Genomic_DNA"/>
</dbReference>
<accession>A0A494YTH9</accession>
<gene>
    <name evidence="1" type="ORF">D8M05_16235</name>
</gene>